<dbReference type="InterPro" id="IPR029063">
    <property type="entry name" value="SAM-dependent_MTases_sf"/>
</dbReference>
<keyword evidence="6" id="KW-1185">Reference proteome</keyword>
<comment type="caution">
    <text evidence="5">The sequence shown here is derived from an EMBL/GenBank/DDBJ whole genome shotgun (WGS) entry which is preliminary data.</text>
</comment>
<dbReference type="AlphaFoldDB" id="W9CIF4"/>
<dbReference type="InterPro" id="IPR017805">
    <property type="entry name" value="SAM_MeTrfase_EasF-type_put"/>
</dbReference>
<dbReference type="Proteomes" id="UP000019487">
    <property type="component" value="Unassembled WGS sequence"/>
</dbReference>
<evidence type="ECO:0000313" key="5">
    <source>
        <dbReference type="EMBL" id="ESZ94290.1"/>
    </source>
</evidence>
<evidence type="ECO:0000256" key="3">
    <source>
        <dbReference type="ARBA" id="ARBA00022679"/>
    </source>
</evidence>
<dbReference type="Pfam" id="PF10017">
    <property type="entry name" value="Methyltransf_33"/>
    <property type="match status" value="1"/>
</dbReference>
<dbReference type="GO" id="GO:0008168">
    <property type="term" value="F:methyltransferase activity"/>
    <property type="evidence" value="ECO:0007669"/>
    <property type="project" value="UniProtKB-KW"/>
</dbReference>
<sequence>MIAKIEPEEHQIHQDLAPIIVAGLRSTPRSFPSLLLWDEYGLSVYEKITNSKDYYPSRVEAEVLRDNVDSIISTIAPNSVILELGSGSLHKTGILLSALAAAKTPIDYYALDVSASSVSQSLSDLRTRLNHSPHVQCHPLILTYADSIQWLMDTPSLHNRDIHILWLGSSIANESPKEISTLFTGFAHAFRHSGLRSLRFLVGADGCKERELVQNAYDTRDGLSRKFVLNVLTNANRALEVDVFEEGKWAFSGEWEEGSEQYRTSIVAVETQKLILGEEEVTVNEGEKVTVIVSRKVGRMDMEGWCKGTGVELGKVWTHAKVDYSFFELLTTFQK</sequence>
<reference evidence="5 6" key="1">
    <citation type="journal article" date="2014" name="Genome Announc.">
        <title>Draft genome sequence of Sclerotinia borealis, a psychrophilic plant pathogenic fungus.</title>
        <authorList>
            <person name="Mardanov A.V."/>
            <person name="Beletsky A.V."/>
            <person name="Kadnikov V.V."/>
            <person name="Ignatov A.N."/>
            <person name="Ravin N.V."/>
        </authorList>
    </citation>
    <scope>NUCLEOTIDE SEQUENCE [LARGE SCALE GENOMIC DNA]</scope>
    <source>
        <strain evidence="6">F-4157</strain>
    </source>
</reference>
<dbReference type="InterPro" id="IPR017804">
    <property type="entry name" value="MeTrfase_EgtD-like"/>
</dbReference>
<dbReference type="OrthoDB" id="659at2759"/>
<evidence type="ECO:0000259" key="4">
    <source>
        <dbReference type="Pfam" id="PF10017"/>
    </source>
</evidence>
<dbReference type="GO" id="GO:0032259">
    <property type="term" value="P:methylation"/>
    <property type="evidence" value="ECO:0007669"/>
    <property type="project" value="UniProtKB-KW"/>
</dbReference>
<dbReference type="NCBIfam" id="TIGR03439">
    <property type="entry name" value="methyl_EasF"/>
    <property type="match status" value="1"/>
</dbReference>
<dbReference type="InterPro" id="IPR051128">
    <property type="entry name" value="EgtD_Methyltrsf_superfamily"/>
</dbReference>
<evidence type="ECO:0000256" key="2">
    <source>
        <dbReference type="ARBA" id="ARBA00022603"/>
    </source>
</evidence>
<feature type="domain" description="Histidine-specific methyltransferase SAM-dependent" evidence="4">
    <location>
        <begin position="20"/>
        <end position="327"/>
    </location>
</feature>
<proteinExistence type="inferred from homology"/>
<keyword evidence="2" id="KW-0489">Methyltransferase</keyword>
<dbReference type="InterPro" id="IPR019257">
    <property type="entry name" value="MeTrfase_dom"/>
</dbReference>
<dbReference type="PIRSF" id="PIRSF018005">
    <property type="entry name" value="UCP018005"/>
    <property type="match status" value="1"/>
</dbReference>
<comment type="similarity">
    <text evidence="1">Belongs to the methyltransferase superfamily.</text>
</comment>
<evidence type="ECO:0000256" key="1">
    <source>
        <dbReference type="ARBA" id="ARBA00008361"/>
    </source>
</evidence>
<dbReference type="PANTHER" id="PTHR43397:SF2">
    <property type="entry name" value="HISTIDINE-SPECIFIC METHYLTRANSFERASE SAM-DEPENDENT DOMAIN-CONTAINING PROTEIN"/>
    <property type="match status" value="1"/>
</dbReference>
<gene>
    <name evidence="5" type="ORF">SBOR_5326</name>
</gene>
<protein>
    <recommendedName>
        <fullName evidence="4">Histidine-specific methyltransferase SAM-dependent domain-containing protein</fullName>
    </recommendedName>
</protein>
<dbReference type="Gene3D" id="3.40.50.150">
    <property type="entry name" value="Vaccinia Virus protein VP39"/>
    <property type="match status" value="1"/>
</dbReference>
<keyword evidence="3" id="KW-0808">Transferase</keyword>
<accession>W9CIF4</accession>
<dbReference type="EMBL" id="AYSA01000257">
    <property type="protein sequence ID" value="ESZ94290.1"/>
    <property type="molecule type" value="Genomic_DNA"/>
</dbReference>
<dbReference type="PANTHER" id="PTHR43397">
    <property type="entry name" value="ERGOTHIONEINE BIOSYNTHESIS PROTEIN 1"/>
    <property type="match status" value="1"/>
</dbReference>
<dbReference type="HOGENOM" id="CLU_049766_0_2_1"/>
<name>W9CIF4_SCLBF</name>
<evidence type="ECO:0000313" key="6">
    <source>
        <dbReference type="Proteomes" id="UP000019487"/>
    </source>
</evidence>
<organism evidence="5 6">
    <name type="scientific">Sclerotinia borealis (strain F-4128)</name>
    <dbReference type="NCBI Taxonomy" id="1432307"/>
    <lineage>
        <taxon>Eukaryota</taxon>
        <taxon>Fungi</taxon>
        <taxon>Dikarya</taxon>
        <taxon>Ascomycota</taxon>
        <taxon>Pezizomycotina</taxon>
        <taxon>Leotiomycetes</taxon>
        <taxon>Helotiales</taxon>
        <taxon>Sclerotiniaceae</taxon>
        <taxon>Sclerotinia</taxon>
    </lineage>
</organism>
<dbReference type="STRING" id="1432307.W9CIF4"/>